<evidence type="ECO:0000259" key="1">
    <source>
        <dbReference type="Pfam" id="PF12697"/>
    </source>
</evidence>
<dbReference type="SUPFAM" id="SSF53474">
    <property type="entry name" value="alpha/beta-Hydrolases"/>
    <property type="match status" value="1"/>
</dbReference>
<keyword evidence="3" id="KW-1185">Reference proteome</keyword>
<dbReference type="EMBL" id="JAJNCT010000005">
    <property type="protein sequence ID" value="MCD2164096.1"/>
    <property type="molecule type" value="Genomic_DNA"/>
</dbReference>
<keyword evidence="2" id="KW-0378">Hydrolase</keyword>
<dbReference type="Gene3D" id="3.40.50.1820">
    <property type="entry name" value="alpha/beta hydrolase"/>
    <property type="match status" value="1"/>
</dbReference>
<dbReference type="Proteomes" id="UP001199260">
    <property type="component" value="Unassembled WGS sequence"/>
</dbReference>
<dbReference type="RefSeq" id="WP_230771208.1">
    <property type="nucleotide sequence ID" value="NZ_JAJNCT010000005.1"/>
</dbReference>
<dbReference type="AlphaFoldDB" id="A0AAW4XRT8"/>
<dbReference type="Pfam" id="PF12697">
    <property type="entry name" value="Abhydrolase_6"/>
    <property type="match status" value="1"/>
</dbReference>
<reference evidence="2 3" key="1">
    <citation type="submission" date="2021-11" db="EMBL/GenBank/DDBJ databases">
        <title>Genome sequence.</title>
        <authorList>
            <person name="Sun Q."/>
        </authorList>
    </citation>
    <scope>NUCLEOTIDE SEQUENCE [LARGE SCALE GENOMIC DNA]</scope>
    <source>
        <strain evidence="2 3">KCTC 12005</strain>
    </source>
</reference>
<dbReference type="PANTHER" id="PTHR43798">
    <property type="entry name" value="MONOACYLGLYCEROL LIPASE"/>
    <property type="match status" value="1"/>
</dbReference>
<gene>
    <name evidence="2" type="ORF">LPW39_02985</name>
</gene>
<feature type="domain" description="AB hydrolase-1" evidence="1">
    <location>
        <begin position="29"/>
        <end position="259"/>
    </location>
</feature>
<organism evidence="2 3">
    <name type="scientific">Comamonas koreensis</name>
    <dbReference type="NCBI Taxonomy" id="160825"/>
    <lineage>
        <taxon>Bacteria</taxon>
        <taxon>Pseudomonadati</taxon>
        <taxon>Pseudomonadota</taxon>
        <taxon>Betaproteobacteria</taxon>
        <taxon>Burkholderiales</taxon>
        <taxon>Comamonadaceae</taxon>
        <taxon>Comamonas</taxon>
    </lineage>
</organism>
<accession>A0AAW4XRT8</accession>
<sequence length="268" mass="28469">MPLPATTAKVIHPGPTTLAYFDEGSGPALVLLPSVGRGPADFDQLTRLLVAQGLRIIRPLPRGIGASQGPMQGLTLHDLAADVAAVIEAEDLAPVAVAGHAFGNFVARTLATDRPELVRGVALVAASTGKTPDGGSPFDPEVLRSVYACGDLSLPRAQRLEHLQHAFFAPGHDPSAWLEGWHPQTKAMQREAETATPVDDFFACGSAPILDLQAAQDTVAPRHLAQFLRQSLGERVTIQVIDNAGHALVPEQPEQVCQALAVWVKRLH</sequence>
<proteinExistence type="predicted"/>
<protein>
    <submittedName>
        <fullName evidence="2">Alpha/beta hydrolase</fullName>
    </submittedName>
</protein>
<dbReference type="InterPro" id="IPR029058">
    <property type="entry name" value="AB_hydrolase_fold"/>
</dbReference>
<dbReference type="InterPro" id="IPR000073">
    <property type="entry name" value="AB_hydrolase_1"/>
</dbReference>
<dbReference type="GO" id="GO:0016787">
    <property type="term" value="F:hydrolase activity"/>
    <property type="evidence" value="ECO:0007669"/>
    <property type="project" value="UniProtKB-KW"/>
</dbReference>
<dbReference type="InterPro" id="IPR050266">
    <property type="entry name" value="AB_hydrolase_sf"/>
</dbReference>
<comment type="caution">
    <text evidence="2">The sequence shown here is derived from an EMBL/GenBank/DDBJ whole genome shotgun (WGS) entry which is preliminary data.</text>
</comment>
<evidence type="ECO:0000313" key="2">
    <source>
        <dbReference type="EMBL" id="MCD2164096.1"/>
    </source>
</evidence>
<evidence type="ECO:0000313" key="3">
    <source>
        <dbReference type="Proteomes" id="UP001199260"/>
    </source>
</evidence>
<name>A0AAW4XRT8_9BURK</name>
<dbReference type="GO" id="GO:0016020">
    <property type="term" value="C:membrane"/>
    <property type="evidence" value="ECO:0007669"/>
    <property type="project" value="TreeGrafter"/>
</dbReference>
<dbReference type="PANTHER" id="PTHR43798:SF33">
    <property type="entry name" value="HYDROLASE, PUTATIVE (AFU_ORTHOLOGUE AFUA_2G14860)-RELATED"/>
    <property type="match status" value="1"/>
</dbReference>